<feature type="domain" description="Tryptophan synthase beta chain-like PALP" evidence="9">
    <location>
        <begin position="52"/>
        <end position="344"/>
    </location>
</feature>
<evidence type="ECO:0000256" key="3">
    <source>
        <dbReference type="ARBA" id="ARBA00007103"/>
    </source>
</evidence>
<evidence type="ECO:0000256" key="7">
    <source>
        <dbReference type="ARBA" id="ARBA00023239"/>
    </source>
</evidence>
<dbReference type="CDD" id="cd01561">
    <property type="entry name" value="CBS_like"/>
    <property type="match status" value="1"/>
</dbReference>
<dbReference type="GO" id="GO:0030170">
    <property type="term" value="F:pyridoxal phosphate binding"/>
    <property type="evidence" value="ECO:0007669"/>
    <property type="project" value="UniProtKB-ARBA"/>
</dbReference>
<evidence type="ECO:0000256" key="4">
    <source>
        <dbReference type="ARBA" id="ARBA00012041"/>
    </source>
</evidence>
<dbReference type="GO" id="GO:0005737">
    <property type="term" value="C:cytoplasm"/>
    <property type="evidence" value="ECO:0007669"/>
    <property type="project" value="InterPro"/>
</dbReference>
<sequence>MASKKEDVLLDPDYKPPSLPSKCTWHLGVNPNDSPHTKEELKPKPKILPDILHGINETPLVRLNRIPKSYGVKCEVLAKCEFLNPGGSLKDRICPRMISDMEKMGQIKPGCTIIAPTSGNTGIGICMFAAVRGYRCIIVMPEKMSAEKEDTMRALGAEIIRTPTAASWDSPLSSYYIAQKLQKEIPNSVVVDQYRSASNPLAHYDLTAEEIIEQCDGKLDMVVIGAGTGGTLTGIGRKLKEKMPNCIIVGVEPEGSIMSDEDRSKKKFFEVEGIGHDFTPTVLDGQVADEWYKPSDHESFNMCREIMKEEGLLVGGSCGTVLVGALKAAAKLKENQRCLVIFADSVRNYMTKFLSDNWMIERGFLEDTKVNKQWFAGHPLSNLNKEKVPILPAESNVDSVAEAMTHNKVEYCLLERDGKVVGAFNQDLLLSKILDCKVEKNHAANRIMITNMKVTDESASIGSVARFFERDGFVVLGREIITKTEFFRYISSNKPFPNGQTVLNGEATLNGH</sequence>
<dbReference type="GO" id="GO:0019343">
    <property type="term" value="P:cysteine biosynthetic process via cystathionine"/>
    <property type="evidence" value="ECO:0007669"/>
    <property type="project" value="InterPro"/>
</dbReference>
<dbReference type="InterPro" id="IPR046342">
    <property type="entry name" value="CBS_dom_sf"/>
</dbReference>
<evidence type="ECO:0000256" key="8">
    <source>
        <dbReference type="ARBA" id="ARBA00047490"/>
    </source>
</evidence>
<dbReference type="InterPro" id="IPR050214">
    <property type="entry name" value="Cys_Synth/Cystath_Beta-Synth"/>
</dbReference>
<dbReference type="FunFam" id="3.40.50.1100:FF:000003">
    <property type="entry name" value="Cystathionine beta-synthase"/>
    <property type="match status" value="1"/>
</dbReference>
<comment type="similarity">
    <text evidence="3">Belongs to the cysteine synthase/cystathionine beta-synthase family.</text>
</comment>
<keyword evidence="6" id="KW-0028">Amino-acid biosynthesis</keyword>
<protein>
    <recommendedName>
        <fullName evidence="4">cystathionine beta-synthase</fullName>
        <ecNumber evidence="4">4.2.1.22</ecNumber>
    </recommendedName>
</protein>
<keyword evidence="6" id="KW-0198">Cysteine biosynthesis</keyword>
<dbReference type="Gene3D" id="3.10.580.10">
    <property type="entry name" value="CBS-domain"/>
    <property type="match status" value="1"/>
</dbReference>
<dbReference type="EMBL" id="JAVRJZ010000010">
    <property type="protein sequence ID" value="KAK2717856.1"/>
    <property type="molecule type" value="Genomic_DNA"/>
</dbReference>
<comment type="cofactor">
    <cofactor evidence="1">
        <name>pyridoxal 5'-phosphate</name>
        <dbReference type="ChEBI" id="CHEBI:597326"/>
    </cofactor>
</comment>
<dbReference type="GO" id="GO:0004122">
    <property type="term" value="F:cystathionine beta-synthase activity"/>
    <property type="evidence" value="ECO:0007669"/>
    <property type="project" value="UniProtKB-EC"/>
</dbReference>
<dbReference type="InterPro" id="IPR001926">
    <property type="entry name" value="TrpB-like_PALP"/>
</dbReference>
<evidence type="ECO:0000313" key="11">
    <source>
        <dbReference type="Proteomes" id="UP001187531"/>
    </source>
</evidence>
<evidence type="ECO:0000256" key="1">
    <source>
        <dbReference type="ARBA" id="ARBA00001933"/>
    </source>
</evidence>
<comment type="pathway">
    <text evidence="2">Amino-acid biosynthesis; L-cysteine biosynthesis; L-cysteine from L-homocysteine and L-serine: step 1/2.</text>
</comment>
<evidence type="ECO:0000256" key="6">
    <source>
        <dbReference type="ARBA" id="ARBA00023192"/>
    </source>
</evidence>
<proteinExistence type="inferred from homology"/>
<keyword evidence="5" id="KW-0663">Pyridoxal phosphate</keyword>
<organism evidence="10 11">
    <name type="scientific">Artemia franciscana</name>
    <name type="common">Brine shrimp</name>
    <name type="synonym">Artemia sanfranciscana</name>
    <dbReference type="NCBI Taxonomy" id="6661"/>
    <lineage>
        <taxon>Eukaryota</taxon>
        <taxon>Metazoa</taxon>
        <taxon>Ecdysozoa</taxon>
        <taxon>Arthropoda</taxon>
        <taxon>Crustacea</taxon>
        <taxon>Branchiopoda</taxon>
        <taxon>Anostraca</taxon>
        <taxon>Artemiidae</taxon>
        <taxon>Artemia</taxon>
    </lineage>
</organism>
<evidence type="ECO:0000259" key="9">
    <source>
        <dbReference type="Pfam" id="PF00291"/>
    </source>
</evidence>
<name>A0AA88I447_ARTSF</name>
<keyword evidence="7" id="KW-0456">Lyase</keyword>
<dbReference type="Pfam" id="PF00291">
    <property type="entry name" value="PALP"/>
    <property type="match status" value="1"/>
</dbReference>
<accession>A0AA88I447</accession>
<comment type="caution">
    <text evidence="10">The sequence shown here is derived from an EMBL/GenBank/DDBJ whole genome shotgun (WGS) entry which is preliminary data.</text>
</comment>
<dbReference type="InterPro" id="IPR036052">
    <property type="entry name" value="TrpB-like_PALP_sf"/>
</dbReference>
<evidence type="ECO:0000313" key="10">
    <source>
        <dbReference type="EMBL" id="KAK2717856.1"/>
    </source>
</evidence>
<dbReference type="InterPro" id="IPR005857">
    <property type="entry name" value="Cysta_beta_synth"/>
</dbReference>
<gene>
    <name evidence="10" type="ORF">QYM36_006604</name>
</gene>
<dbReference type="Proteomes" id="UP001187531">
    <property type="component" value="Unassembled WGS sequence"/>
</dbReference>
<dbReference type="EC" id="4.2.1.22" evidence="4"/>
<dbReference type="SUPFAM" id="SSF54631">
    <property type="entry name" value="CBS-domain pair"/>
    <property type="match status" value="1"/>
</dbReference>
<dbReference type="PANTHER" id="PTHR10314">
    <property type="entry name" value="CYSTATHIONINE BETA-SYNTHASE"/>
    <property type="match status" value="1"/>
</dbReference>
<evidence type="ECO:0000256" key="5">
    <source>
        <dbReference type="ARBA" id="ARBA00022898"/>
    </source>
</evidence>
<dbReference type="FunFam" id="3.40.50.1100:FF:000118">
    <property type="entry name" value="Related to CYS4-cystathionine beta-synthase"/>
    <property type="match status" value="1"/>
</dbReference>
<dbReference type="SUPFAM" id="SSF53686">
    <property type="entry name" value="Tryptophan synthase beta subunit-like PLP-dependent enzymes"/>
    <property type="match status" value="1"/>
</dbReference>
<reference evidence="10" key="1">
    <citation type="submission" date="2023-07" db="EMBL/GenBank/DDBJ databases">
        <title>Chromosome-level genome assembly of Artemia franciscana.</title>
        <authorList>
            <person name="Jo E."/>
        </authorList>
    </citation>
    <scope>NUCLEOTIDE SEQUENCE</scope>
    <source>
        <tissue evidence="10">Whole body</tissue>
    </source>
</reference>
<dbReference type="Gene3D" id="3.40.50.1100">
    <property type="match status" value="2"/>
</dbReference>
<comment type="catalytic activity">
    <reaction evidence="8">
        <text>L-homocysteine + L-serine = L,L-cystathionine + H2O</text>
        <dbReference type="Rhea" id="RHEA:10112"/>
        <dbReference type="ChEBI" id="CHEBI:15377"/>
        <dbReference type="ChEBI" id="CHEBI:33384"/>
        <dbReference type="ChEBI" id="CHEBI:58161"/>
        <dbReference type="ChEBI" id="CHEBI:58199"/>
        <dbReference type="EC" id="4.2.1.22"/>
    </reaction>
</comment>
<evidence type="ECO:0000256" key="2">
    <source>
        <dbReference type="ARBA" id="ARBA00005003"/>
    </source>
</evidence>
<dbReference type="NCBIfam" id="TIGR01137">
    <property type="entry name" value="cysta_beta"/>
    <property type="match status" value="1"/>
</dbReference>
<keyword evidence="11" id="KW-1185">Reference proteome</keyword>
<dbReference type="AlphaFoldDB" id="A0AA88I447"/>